<evidence type="ECO:0000313" key="2">
    <source>
        <dbReference type="EMBL" id="WTW70007.1"/>
    </source>
</evidence>
<reference evidence="2" key="1">
    <citation type="submission" date="2022-10" db="EMBL/GenBank/DDBJ databases">
        <title>The complete genomes of actinobacterial strains from the NBC collection.</title>
        <authorList>
            <person name="Joergensen T.S."/>
            <person name="Alvarez Arevalo M."/>
            <person name="Sterndorff E.B."/>
            <person name="Faurdal D."/>
            <person name="Vuksanovic O."/>
            <person name="Mourched A.-S."/>
            <person name="Charusanti P."/>
            <person name="Shaw S."/>
            <person name="Blin K."/>
            <person name="Weber T."/>
        </authorList>
    </citation>
    <scope>NUCLEOTIDE SEQUENCE</scope>
    <source>
        <strain evidence="2">NBC_00008</strain>
    </source>
</reference>
<dbReference type="EMBL" id="CP108313">
    <property type="protein sequence ID" value="WTW70007.1"/>
    <property type="molecule type" value="Genomic_DNA"/>
</dbReference>
<dbReference type="InterPro" id="IPR046241">
    <property type="entry name" value="DUF6274"/>
</dbReference>
<feature type="region of interest" description="Disordered" evidence="1">
    <location>
        <begin position="52"/>
        <end position="74"/>
    </location>
</feature>
<feature type="compositionally biased region" description="Basic and acidic residues" evidence="1">
    <location>
        <begin position="168"/>
        <end position="179"/>
    </location>
</feature>
<name>A0AAU2VSR4_9ACTN</name>
<dbReference type="AlphaFoldDB" id="A0AAU2VSR4"/>
<sequence>MAASTDKGFRSDAFGTATAGATGTAGAMGATATAGATGTAGTVGTAGTAGTAVSSATAGAREPVRRRTAARSAPRHEIRALLRAHLAAATGYRHLTRHCAVCARLLRLAMEPVTALPEAGPAEESAGPPGPPTGPQEGAARAVRAAPGDTPSPPRADAPSPEGSGPVRDGRSAALRAEDESPPAT</sequence>
<feature type="region of interest" description="Disordered" evidence="1">
    <location>
        <begin position="118"/>
        <end position="185"/>
    </location>
</feature>
<organism evidence="2">
    <name type="scientific">Streptomyces sp. NBC_00008</name>
    <dbReference type="NCBI Taxonomy" id="2903610"/>
    <lineage>
        <taxon>Bacteria</taxon>
        <taxon>Bacillati</taxon>
        <taxon>Actinomycetota</taxon>
        <taxon>Actinomycetes</taxon>
        <taxon>Kitasatosporales</taxon>
        <taxon>Streptomycetaceae</taxon>
        <taxon>Streptomyces</taxon>
    </lineage>
</organism>
<gene>
    <name evidence="2" type="ORF">OG398_17880</name>
</gene>
<dbReference type="Pfam" id="PF19790">
    <property type="entry name" value="DUF6274"/>
    <property type="match status" value="1"/>
</dbReference>
<feature type="compositionally biased region" description="Low complexity" evidence="1">
    <location>
        <begin position="118"/>
        <end position="127"/>
    </location>
</feature>
<protein>
    <submittedName>
        <fullName evidence="2">DUF6274 family protein</fullName>
    </submittedName>
</protein>
<accession>A0AAU2VSR4</accession>
<evidence type="ECO:0000256" key="1">
    <source>
        <dbReference type="SAM" id="MobiDB-lite"/>
    </source>
</evidence>
<proteinExistence type="predicted"/>